<dbReference type="GO" id="GO:0000124">
    <property type="term" value="C:SAGA complex"/>
    <property type="evidence" value="ECO:0007669"/>
    <property type="project" value="TreeGrafter"/>
</dbReference>
<feature type="region of interest" description="Disordered" evidence="5">
    <location>
        <begin position="1"/>
        <end position="45"/>
    </location>
</feature>
<evidence type="ECO:0000256" key="5">
    <source>
        <dbReference type="SAM" id="MobiDB-lite"/>
    </source>
</evidence>
<dbReference type="InterPro" id="IPR024738">
    <property type="entry name" value="Hfi1/Tada1"/>
</dbReference>
<dbReference type="GO" id="GO:0005634">
    <property type="term" value="C:nucleus"/>
    <property type="evidence" value="ECO:0007669"/>
    <property type="project" value="UniProtKB-SubCell"/>
</dbReference>
<dbReference type="GO" id="GO:0006357">
    <property type="term" value="P:regulation of transcription by RNA polymerase II"/>
    <property type="evidence" value="ECO:0007669"/>
    <property type="project" value="TreeGrafter"/>
</dbReference>
<dbReference type="RefSeq" id="XP_018990117.1">
    <property type="nucleotide sequence ID" value="XM_019141310.1"/>
</dbReference>
<evidence type="ECO:0000313" key="7">
    <source>
        <dbReference type="Proteomes" id="UP000094065"/>
    </source>
</evidence>
<dbReference type="OrthoDB" id="10264870at2759"/>
<dbReference type="AlphaFoldDB" id="A0A1E3HEZ2"/>
<evidence type="ECO:0000256" key="4">
    <source>
        <dbReference type="ARBA" id="ARBA00023242"/>
    </source>
</evidence>
<dbReference type="STRING" id="1295533.A0A1E3HEZ2"/>
<accession>A0A1E3HEZ2</accession>
<keyword evidence="7" id="KW-1185">Reference proteome</keyword>
<evidence type="ECO:0000256" key="1">
    <source>
        <dbReference type="ARBA" id="ARBA00004123"/>
    </source>
</evidence>
<name>A0A1E3HEZ2_9TREE</name>
<comment type="subcellular location">
    <subcellularLocation>
        <location evidence="1">Nucleus</location>
    </subcellularLocation>
</comment>
<dbReference type="PANTHER" id="PTHR21277">
    <property type="entry name" value="TRANSCRIPTIONAL ADAPTER 1"/>
    <property type="match status" value="1"/>
</dbReference>
<dbReference type="Proteomes" id="UP000094065">
    <property type="component" value="Unassembled WGS sequence"/>
</dbReference>
<gene>
    <name evidence="6" type="ORF">L202_06752</name>
</gene>
<feature type="compositionally biased region" description="Basic and acidic residues" evidence="5">
    <location>
        <begin position="175"/>
        <end position="191"/>
    </location>
</feature>
<proteinExistence type="predicted"/>
<sequence>MASTPSALPGPSRIPLQPTPANTSHPQAGLPTAQQPNGHQNARPLTGRHDIHQIKQELHDALGEEGLPYWKSLNAYLLGQLGRGELEGMVRGWLKGDGLHLHNKLLSSLLSNASISLGDSGTVSASRKRKGLSVDHADYDTDDTIVEPKRRVEGWVMGLGKKERVRVKKALASGDAEKGPDGKDAWESMEQKRWSPYSQNSLIAPLAVPKRQLPSSHQLSLRLSQYAKLHDVTVPPSSTDDIGEFLAVGMDAHMADILHSTVHLTARDRPGDTGIRVPKGIGSRKEGEPQDAGEVPAPDLDTFRTLFDIHPHLHSNLSPALHRLQTSHTLAELEGANPLLQPTTRVPQWVPVPNAAPVAKLVPVAEGSKAVGRPPARSVAVQNELLEKGLLKLDKGREGDGAEGGKKEKRHTLHWRYEDPALILGDILG</sequence>
<keyword evidence="3" id="KW-0804">Transcription</keyword>
<evidence type="ECO:0000256" key="2">
    <source>
        <dbReference type="ARBA" id="ARBA00023015"/>
    </source>
</evidence>
<keyword evidence="2" id="KW-0805">Transcription regulation</keyword>
<comment type="caution">
    <text evidence="6">The sequence shown here is derived from an EMBL/GenBank/DDBJ whole genome shotgun (WGS) entry which is preliminary data.</text>
</comment>
<feature type="compositionally biased region" description="Polar residues" evidence="5">
    <location>
        <begin position="19"/>
        <end position="40"/>
    </location>
</feature>
<evidence type="ECO:0000313" key="6">
    <source>
        <dbReference type="EMBL" id="ODN74336.1"/>
    </source>
</evidence>
<organism evidence="6 7">
    <name type="scientific">Cryptococcus amylolentus CBS 6039</name>
    <dbReference type="NCBI Taxonomy" id="1295533"/>
    <lineage>
        <taxon>Eukaryota</taxon>
        <taxon>Fungi</taxon>
        <taxon>Dikarya</taxon>
        <taxon>Basidiomycota</taxon>
        <taxon>Agaricomycotina</taxon>
        <taxon>Tremellomycetes</taxon>
        <taxon>Tremellales</taxon>
        <taxon>Cryptococcaceae</taxon>
        <taxon>Cryptococcus</taxon>
    </lineage>
</organism>
<dbReference type="Pfam" id="PF12767">
    <property type="entry name" value="SAGA-Tad1"/>
    <property type="match status" value="1"/>
</dbReference>
<dbReference type="EMBL" id="AWGJ01000011">
    <property type="protein sequence ID" value="ODN74336.1"/>
    <property type="molecule type" value="Genomic_DNA"/>
</dbReference>
<feature type="region of interest" description="Disordered" evidence="5">
    <location>
        <begin position="269"/>
        <end position="294"/>
    </location>
</feature>
<dbReference type="PANTHER" id="PTHR21277:SF5">
    <property type="entry name" value="TRANSCRIPTIONAL ADAPTER 1"/>
    <property type="match status" value="1"/>
</dbReference>
<protein>
    <recommendedName>
        <fullName evidence="8">Transcriptional coactivator HFI1/ADA1</fullName>
    </recommendedName>
</protein>
<evidence type="ECO:0000256" key="3">
    <source>
        <dbReference type="ARBA" id="ARBA00023163"/>
    </source>
</evidence>
<keyword evidence="4" id="KW-0539">Nucleus</keyword>
<dbReference type="GeneID" id="30158061"/>
<reference evidence="6 7" key="1">
    <citation type="submission" date="2016-06" db="EMBL/GenBank/DDBJ databases">
        <title>Evolution of pathogenesis and genome organization in the Tremellales.</title>
        <authorList>
            <person name="Cuomo C."/>
            <person name="Litvintseva A."/>
            <person name="Heitman J."/>
            <person name="Chen Y."/>
            <person name="Sun S."/>
            <person name="Springer D."/>
            <person name="Dromer F."/>
            <person name="Young S."/>
            <person name="Zeng Q."/>
            <person name="Chapman S."/>
            <person name="Gujja S."/>
            <person name="Saif S."/>
            <person name="Birren B."/>
        </authorList>
    </citation>
    <scope>NUCLEOTIDE SEQUENCE [LARGE SCALE GENOMIC DNA]</scope>
    <source>
        <strain evidence="6 7">CBS 6039</strain>
    </source>
</reference>
<dbReference type="GO" id="GO:0003713">
    <property type="term" value="F:transcription coactivator activity"/>
    <property type="evidence" value="ECO:0007669"/>
    <property type="project" value="TreeGrafter"/>
</dbReference>
<feature type="region of interest" description="Disordered" evidence="5">
    <location>
        <begin position="170"/>
        <end position="191"/>
    </location>
</feature>
<evidence type="ECO:0008006" key="8">
    <source>
        <dbReference type="Google" id="ProtNLM"/>
    </source>
</evidence>